<dbReference type="Gene3D" id="3.30.300.30">
    <property type="match status" value="1"/>
</dbReference>
<dbReference type="InterPro" id="IPR042099">
    <property type="entry name" value="ANL_N_sf"/>
</dbReference>
<dbReference type="InterPro" id="IPR050237">
    <property type="entry name" value="ATP-dep_AMP-bd_enzyme"/>
</dbReference>
<feature type="domain" description="AMP-dependent synthetase/ligase" evidence="1">
    <location>
        <begin position="21"/>
        <end position="413"/>
    </location>
</feature>
<dbReference type="Pfam" id="PF00501">
    <property type="entry name" value="AMP-binding"/>
    <property type="match status" value="1"/>
</dbReference>
<dbReference type="PANTHER" id="PTHR43767:SF1">
    <property type="entry name" value="NONRIBOSOMAL PEPTIDE SYNTHASE PES1 (EUROFUNG)-RELATED"/>
    <property type="match status" value="1"/>
</dbReference>
<dbReference type="GO" id="GO:0016878">
    <property type="term" value="F:acid-thiol ligase activity"/>
    <property type="evidence" value="ECO:0007669"/>
    <property type="project" value="UniProtKB-ARBA"/>
</dbReference>
<dbReference type="PANTHER" id="PTHR43767">
    <property type="entry name" value="LONG-CHAIN-FATTY-ACID--COA LIGASE"/>
    <property type="match status" value="1"/>
</dbReference>
<reference evidence="3" key="1">
    <citation type="submission" date="2016-10" db="EMBL/GenBank/DDBJ databases">
        <authorList>
            <person name="Varghese N."/>
            <person name="Submissions S."/>
        </authorList>
    </citation>
    <scope>NUCLEOTIDE SEQUENCE [LARGE SCALE GENOMIC DNA]</scope>
    <source>
        <strain evidence="3">ATCC 25963</strain>
    </source>
</reference>
<name>A0A1I2EE42_9BACT</name>
<dbReference type="Gene3D" id="3.40.50.12780">
    <property type="entry name" value="N-terminal domain of ligase-like"/>
    <property type="match status" value="1"/>
</dbReference>
<dbReference type="Proteomes" id="UP000199400">
    <property type="component" value="Unassembled WGS sequence"/>
</dbReference>
<evidence type="ECO:0000313" key="3">
    <source>
        <dbReference type="Proteomes" id="UP000199400"/>
    </source>
</evidence>
<dbReference type="SUPFAM" id="SSF56801">
    <property type="entry name" value="Acetyl-CoA synthetase-like"/>
    <property type="match status" value="1"/>
</dbReference>
<proteinExistence type="predicted"/>
<organism evidence="2 3">
    <name type="scientific">Nannocystis exedens</name>
    <dbReference type="NCBI Taxonomy" id="54"/>
    <lineage>
        <taxon>Bacteria</taxon>
        <taxon>Pseudomonadati</taxon>
        <taxon>Myxococcota</taxon>
        <taxon>Polyangia</taxon>
        <taxon>Nannocystales</taxon>
        <taxon>Nannocystaceae</taxon>
        <taxon>Nannocystis</taxon>
    </lineage>
</organism>
<protein>
    <submittedName>
        <fullName evidence="2">Long-chain acyl-CoA synthetase (AMP-forming)</fullName>
    </submittedName>
</protein>
<dbReference type="InterPro" id="IPR045851">
    <property type="entry name" value="AMP-bd_C_sf"/>
</dbReference>
<gene>
    <name evidence="2" type="ORF">SAMN02745121_06052</name>
</gene>
<evidence type="ECO:0000259" key="1">
    <source>
        <dbReference type="Pfam" id="PF00501"/>
    </source>
</evidence>
<evidence type="ECO:0000313" key="2">
    <source>
        <dbReference type="EMBL" id="SFE91212.1"/>
    </source>
</evidence>
<dbReference type="OrthoDB" id="9799237at2"/>
<keyword evidence="3" id="KW-1185">Reference proteome</keyword>
<dbReference type="RefSeq" id="WP_096332470.1">
    <property type="nucleotide sequence ID" value="NZ_FOMX01000022.1"/>
</dbReference>
<accession>A0A1I2EE42</accession>
<dbReference type="InterPro" id="IPR000873">
    <property type="entry name" value="AMP-dep_synth/lig_dom"/>
</dbReference>
<sequence>MLDLGKLSCLGEALRDATITYKSRTALIEADRHRENSRHTFAELRAAAERFAAGLQVHGFGPGDRCAIVMQNQSKWLIGATGALWAGAVLVPIDYKLTAPEQHALIAHCRPRVVLAEWPAWDKLQREDPSVFERTLVIVTEAPEGAGIGRALRWEDLPQGAGFTYYPRAREDVACIVYSSGTGGLPKGCQLSHGNYLAQAETLGNLYPLSEGDRYFSILPTNHAIDFMCGFLLALFMGGAVVHQRTLRPAYLASTMKRYGITHMALVPTILKTLEKKIKDKIAELPKWQRLVLDGLMDLNEYATRQAPNHALSKTLLAPIHEYFGGKLRLMFCGGAFVDRSSAEYFNRLGLPVVIGYGLTEAGTVLTVNDLKPFRGDSVGKPVAGTEIELRDVNDAGVGEVWVRGPTVMLGYLDAPELTRETIVDGWLRTGDLGSIDAAGHLKLFGRTKNMIVTEGGKNVYPEDIEAAFGDIDDCEEFCVFAANYIWPTGKMTDEQLIVVVRPKAGLDEARRADLIDAFRKRNLRLADYKRISAYVLWDREFPRTASQKIKRDPLARELKPLGRDLALREL</sequence>
<dbReference type="EMBL" id="FOMX01000022">
    <property type="protein sequence ID" value="SFE91212.1"/>
    <property type="molecule type" value="Genomic_DNA"/>
</dbReference>
<dbReference type="STRING" id="54.SAMN02745121_06052"/>
<dbReference type="AlphaFoldDB" id="A0A1I2EE42"/>